<dbReference type="GeneID" id="40324220"/>
<comment type="caution">
    <text evidence="1">The sequence shown here is derived from an EMBL/GenBank/DDBJ whole genome shotgun (WGS) entry which is preliminary data.</text>
</comment>
<keyword evidence="1" id="KW-0489">Methyltransferase</keyword>
<organism evidence="1 2">
    <name type="scientific">Trypanosoma rangeli</name>
    <dbReference type="NCBI Taxonomy" id="5698"/>
    <lineage>
        <taxon>Eukaryota</taxon>
        <taxon>Discoba</taxon>
        <taxon>Euglenozoa</taxon>
        <taxon>Kinetoplastea</taxon>
        <taxon>Metakinetoplastina</taxon>
        <taxon>Trypanosomatida</taxon>
        <taxon>Trypanosomatidae</taxon>
        <taxon>Trypanosoma</taxon>
        <taxon>Herpetosoma</taxon>
    </lineage>
</organism>
<sequence>MEGICCACSQNPTMRRRRRCRLHTWRRCGLPFCRRCTCGSWLRVPTAETNQSFPLRFKSGMTVYHMFGGTTKGTCAAGPDRPISSEAKEVEQARRGGDVNSLAPTRLMFLGRSSLYALKSLDARNWCL</sequence>
<reference evidence="1 2" key="1">
    <citation type="journal article" date="2018" name="BMC Genomics">
        <title>Genomic comparison of Trypanosoma conorhini and Trypanosoma rangeli to Trypanosoma cruzi strains of high and low virulence.</title>
        <authorList>
            <person name="Bradwell K.R."/>
            <person name="Koparde V.N."/>
            <person name="Matveyev A.V."/>
            <person name="Serrano M.G."/>
            <person name="Alves J.M."/>
            <person name="Parikh H."/>
            <person name="Huang B."/>
            <person name="Lee V."/>
            <person name="Espinosa-Alvarez O."/>
            <person name="Ortiz P.A."/>
            <person name="Costa-Martins A.G."/>
            <person name="Teixeira M.M."/>
            <person name="Buck G.A."/>
        </authorList>
    </citation>
    <scope>NUCLEOTIDE SEQUENCE [LARGE SCALE GENOMIC DNA]</scope>
    <source>
        <strain evidence="1 2">AM80</strain>
    </source>
</reference>
<dbReference type="EMBL" id="MKGL01000005">
    <property type="protein sequence ID" value="RNF12435.1"/>
    <property type="molecule type" value="Genomic_DNA"/>
</dbReference>
<dbReference type="Proteomes" id="UP000283634">
    <property type="component" value="Unassembled WGS sequence"/>
</dbReference>
<dbReference type="RefSeq" id="XP_029242743.1">
    <property type="nucleotide sequence ID" value="XM_029377371.1"/>
</dbReference>
<protein>
    <submittedName>
        <fullName evidence="1">Methyltransferase</fullName>
        <ecNumber evidence="1">2.1.1.-</ecNumber>
    </submittedName>
</protein>
<accession>A0A3R7KYY8</accession>
<gene>
    <name evidence="1" type="ORF">TraAM80_00287</name>
</gene>
<proteinExistence type="predicted"/>
<evidence type="ECO:0000313" key="2">
    <source>
        <dbReference type="Proteomes" id="UP000283634"/>
    </source>
</evidence>
<keyword evidence="2" id="KW-1185">Reference proteome</keyword>
<dbReference type="GO" id="GO:0032259">
    <property type="term" value="P:methylation"/>
    <property type="evidence" value="ECO:0007669"/>
    <property type="project" value="UniProtKB-KW"/>
</dbReference>
<dbReference type="EC" id="2.1.1.-" evidence="1"/>
<keyword evidence="1" id="KW-0808">Transferase</keyword>
<dbReference type="GO" id="GO:0008168">
    <property type="term" value="F:methyltransferase activity"/>
    <property type="evidence" value="ECO:0007669"/>
    <property type="project" value="UniProtKB-KW"/>
</dbReference>
<evidence type="ECO:0000313" key="1">
    <source>
        <dbReference type="EMBL" id="RNF12435.1"/>
    </source>
</evidence>
<name>A0A3R7KYY8_TRYRA</name>
<dbReference type="AlphaFoldDB" id="A0A3R7KYY8"/>